<feature type="compositionally biased region" description="Basic and acidic residues" evidence="1">
    <location>
        <begin position="39"/>
        <end position="108"/>
    </location>
</feature>
<feature type="compositionally biased region" description="Basic and acidic residues" evidence="1">
    <location>
        <begin position="117"/>
        <end position="132"/>
    </location>
</feature>
<evidence type="ECO:0000313" key="2">
    <source>
        <dbReference type="EMBL" id="KKN66896.1"/>
    </source>
</evidence>
<dbReference type="EMBL" id="LAZR01000487">
    <property type="protein sequence ID" value="KKN66896.1"/>
    <property type="molecule type" value="Genomic_DNA"/>
</dbReference>
<proteinExistence type="predicted"/>
<gene>
    <name evidence="2" type="ORF">LCGC14_0466710</name>
</gene>
<sequence>MGKEVVVESPTDTPEEVKAAIDSKPVEETPPEPTAPAKPENKSKEEPPPKGKAAEKPAEKTAPEETPEQKAAKEAAAKAEEEKAKPSGAEKRINRLTAEKRSLEDQVHNLRGQIEAGTKDETAVGEAKKPLAEDFETTEEFIEAMSDFKADERFKKNQAEEAQKAEQQEQQEVFEAFGERQDKARAAHEDYDEVVGGGNLQIPQSALLAIIELDNGPEVAYHLAKNPELPKKLMDLSPLKAVAEIGRLSAILATPVQEAANPPALRTPEQEAGKPPAPKKPASGAPPPITPVGGSTTKTDVPLDQMEYQEYRRARDAGRQG</sequence>
<feature type="region of interest" description="Disordered" evidence="1">
    <location>
        <begin position="256"/>
        <end position="321"/>
    </location>
</feature>
<dbReference type="AlphaFoldDB" id="A0A0F9V088"/>
<protein>
    <recommendedName>
        <fullName evidence="3">Scaffolding protein</fullName>
    </recommendedName>
</protein>
<feature type="region of interest" description="Disordered" evidence="1">
    <location>
        <begin position="1"/>
        <end position="136"/>
    </location>
</feature>
<feature type="compositionally biased region" description="Basic and acidic residues" evidence="1">
    <location>
        <begin position="309"/>
        <end position="321"/>
    </location>
</feature>
<name>A0A0F9V088_9ZZZZ</name>
<comment type="caution">
    <text evidence="2">The sequence shown here is derived from an EMBL/GenBank/DDBJ whole genome shotgun (WGS) entry which is preliminary data.</text>
</comment>
<accession>A0A0F9V088</accession>
<organism evidence="2">
    <name type="scientific">marine sediment metagenome</name>
    <dbReference type="NCBI Taxonomy" id="412755"/>
    <lineage>
        <taxon>unclassified sequences</taxon>
        <taxon>metagenomes</taxon>
        <taxon>ecological metagenomes</taxon>
    </lineage>
</organism>
<feature type="compositionally biased region" description="Basic and acidic residues" evidence="1">
    <location>
        <begin position="15"/>
        <end position="27"/>
    </location>
</feature>
<evidence type="ECO:0000256" key="1">
    <source>
        <dbReference type="SAM" id="MobiDB-lite"/>
    </source>
</evidence>
<reference evidence="2" key="1">
    <citation type="journal article" date="2015" name="Nature">
        <title>Complex archaea that bridge the gap between prokaryotes and eukaryotes.</title>
        <authorList>
            <person name="Spang A."/>
            <person name="Saw J.H."/>
            <person name="Jorgensen S.L."/>
            <person name="Zaremba-Niedzwiedzka K."/>
            <person name="Martijn J."/>
            <person name="Lind A.E."/>
            <person name="van Eijk R."/>
            <person name="Schleper C."/>
            <person name="Guy L."/>
            <person name="Ettema T.J."/>
        </authorList>
    </citation>
    <scope>NUCLEOTIDE SEQUENCE</scope>
</reference>
<evidence type="ECO:0008006" key="3">
    <source>
        <dbReference type="Google" id="ProtNLM"/>
    </source>
</evidence>
<feature type="compositionally biased region" description="Pro residues" evidence="1">
    <location>
        <begin position="275"/>
        <end position="290"/>
    </location>
</feature>